<proteinExistence type="predicted"/>
<feature type="transmembrane region" description="Helical" evidence="1">
    <location>
        <begin position="20"/>
        <end position="39"/>
    </location>
</feature>
<gene>
    <name evidence="2" type="ORF">BHK98_07005</name>
</gene>
<evidence type="ECO:0000313" key="2">
    <source>
        <dbReference type="EMBL" id="OLR55827.1"/>
    </source>
</evidence>
<dbReference type="RefSeq" id="WP_075712838.1">
    <property type="nucleotide sequence ID" value="NZ_MJIE01000001.1"/>
</dbReference>
<keyword evidence="1" id="KW-0472">Membrane</keyword>
<sequence length="71" mass="8081">MDKKAGNLGLFPKPTKKTFYSIFFEQIIIIIAVLIIYLLKIWEEPLFLMIIVSAVSSLVSSIQLLKHFPNG</sequence>
<dbReference type="Proteomes" id="UP000187404">
    <property type="component" value="Unassembled WGS sequence"/>
</dbReference>
<dbReference type="STRING" id="1261640.BHK98_07005"/>
<keyword evidence="1" id="KW-0812">Transmembrane</keyword>
<evidence type="ECO:0000256" key="1">
    <source>
        <dbReference type="SAM" id="Phobius"/>
    </source>
</evidence>
<feature type="transmembrane region" description="Helical" evidence="1">
    <location>
        <begin position="46"/>
        <end position="65"/>
    </location>
</feature>
<dbReference type="EMBL" id="MJIE01000001">
    <property type="protein sequence ID" value="OLR55827.1"/>
    <property type="molecule type" value="Genomic_DNA"/>
</dbReference>
<accession>A0A1Q9JI78</accession>
<reference evidence="2 3" key="1">
    <citation type="journal article" date="2016" name="Appl. Environ. Microbiol.">
        <title>Function and Phylogeny of Bacterial Butyryl Coenzyme A:Acetate Transferases and Their Diversity in the Proximal Colon of Swine.</title>
        <authorList>
            <person name="Trachsel J."/>
            <person name="Bayles D.O."/>
            <person name="Looft T."/>
            <person name="Levine U.Y."/>
            <person name="Allen H.K."/>
        </authorList>
    </citation>
    <scope>NUCLEOTIDE SEQUENCE [LARGE SCALE GENOMIC DNA]</scope>
    <source>
        <strain evidence="2 3">68-3-10</strain>
    </source>
</reference>
<dbReference type="AlphaFoldDB" id="A0A1Q9JI78"/>
<protein>
    <submittedName>
        <fullName evidence="2">Uncharacterized protein</fullName>
    </submittedName>
</protein>
<keyword evidence="3" id="KW-1185">Reference proteome</keyword>
<organism evidence="2 3">
    <name type="scientific">Hornefia porci</name>
    <dbReference type="NCBI Taxonomy" id="2652292"/>
    <lineage>
        <taxon>Bacteria</taxon>
        <taxon>Bacillati</taxon>
        <taxon>Bacillota</taxon>
        <taxon>Clostridia</taxon>
        <taxon>Peptostreptococcales</taxon>
        <taxon>Anaerovoracaceae</taxon>
        <taxon>Hornefia</taxon>
    </lineage>
</organism>
<name>A0A1Q9JI78_9FIRM</name>
<evidence type="ECO:0000313" key="3">
    <source>
        <dbReference type="Proteomes" id="UP000187404"/>
    </source>
</evidence>
<comment type="caution">
    <text evidence="2">The sequence shown here is derived from an EMBL/GenBank/DDBJ whole genome shotgun (WGS) entry which is preliminary data.</text>
</comment>
<keyword evidence="1" id="KW-1133">Transmembrane helix</keyword>